<evidence type="ECO:0000256" key="2">
    <source>
        <dbReference type="ARBA" id="ARBA00022741"/>
    </source>
</evidence>
<dbReference type="EMBL" id="UOFY01000015">
    <property type="protein sequence ID" value="VAX07262.1"/>
    <property type="molecule type" value="Genomic_DNA"/>
</dbReference>
<dbReference type="PIRSF" id="PIRSF001589">
    <property type="entry name" value="Asn_synthetase_glu-h"/>
    <property type="match status" value="1"/>
</dbReference>
<dbReference type="AlphaFoldDB" id="A0A3B1AU04"/>
<keyword evidence="6" id="KW-0436">Ligase</keyword>
<dbReference type="InterPro" id="IPR014729">
    <property type="entry name" value="Rossmann-like_a/b/a_fold"/>
</dbReference>
<dbReference type="NCBIfam" id="TIGR01536">
    <property type="entry name" value="asn_synth_AEB"/>
    <property type="match status" value="1"/>
</dbReference>
<proteinExistence type="inferred from homology"/>
<gene>
    <name evidence="6" type="ORF">MNBD_GAMMA25-2601</name>
</gene>
<dbReference type="SUPFAM" id="SSF52402">
    <property type="entry name" value="Adenine nucleotide alpha hydrolases-like"/>
    <property type="match status" value="1"/>
</dbReference>
<dbReference type="Gene3D" id="3.40.50.620">
    <property type="entry name" value="HUPs"/>
    <property type="match status" value="2"/>
</dbReference>
<dbReference type="EC" id="6.3.5.4" evidence="6"/>
<dbReference type="SUPFAM" id="SSF56235">
    <property type="entry name" value="N-terminal nucleophile aminohydrolases (Ntn hydrolases)"/>
    <property type="match status" value="1"/>
</dbReference>
<dbReference type="CDD" id="cd00712">
    <property type="entry name" value="AsnB"/>
    <property type="match status" value="1"/>
</dbReference>
<dbReference type="Gene3D" id="3.60.20.10">
    <property type="entry name" value="Glutamine Phosphoribosylpyrophosphate, subunit 1, domain 1"/>
    <property type="match status" value="1"/>
</dbReference>
<evidence type="ECO:0000259" key="5">
    <source>
        <dbReference type="PROSITE" id="PS51278"/>
    </source>
</evidence>
<dbReference type="InterPro" id="IPR051786">
    <property type="entry name" value="ASN_synthetase/amidase"/>
</dbReference>
<dbReference type="InterPro" id="IPR001962">
    <property type="entry name" value="Asn_synthase"/>
</dbReference>
<dbReference type="PANTHER" id="PTHR43284">
    <property type="entry name" value="ASPARAGINE SYNTHETASE (GLUTAMINE-HYDROLYZING)"/>
    <property type="match status" value="1"/>
</dbReference>
<dbReference type="InterPro" id="IPR006426">
    <property type="entry name" value="Asn_synth_AEB"/>
</dbReference>
<dbReference type="InterPro" id="IPR029055">
    <property type="entry name" value="Ntn_hydrolases_N"/>
</dbReference>
<dbReference type="CDD" id="cd01991">
    <property type="entry name" value="Asn_synthase_B_C"/>
    <property type="match status" value="1"/>
</dbReference>
<protein>
    <submittedName>
        <fullName evidence="6">Asparagine synthetase [glutamine-hydrolyzing]</fullName>
        <ecNumber evidence="6">6.3.5.4</ecNumber>
    </submittedName>
</protein>
<dbReference type="GO" id="GO:0005524">
    <property type="term" value="F:ATP binding"/>
    <property type="evidence" value="ECO:0007669"/>
    <property type="project" value="UniProtKB-KW"/>
</dbReference>
<reference evidence="6" key="1">
    <citation type="submission" date="2018-06" db="EMBL/GenBank/DDBJ databases">
        <authorList>
            <person name="Zhirakovskaya E."/>
        </authorList>
    </citation>
    <scope>NUCLEOTIDE SEQUENCE</scope>
</reference>
<keyword evidence="2" id="KW-0547">Nucleotide-binding</keyword>
<name>A0A3B1AU04_9ZZZZ</name>
<evidence type="ECO:0000256" key="1">
    <source>
        <dbReference type="ARBA" id="ARBA00005752"/>
    </source>
</evidence>
<feature type="domain" description="Glutamine amidotransferase type-2" evidence="5">
    <location>
        <begin position="2"/>
        <end position="218"/>
    </location>
</feature>
<dbReference type="Pfam" id="PF00733">
    <property type="entry name" value="Asn_synthase"/>
    <property type="match status" value="1"/>
</dbReference>
<dbReference type="GO" id="GO:0005829">
    <property type="term" value="C:cytosol"/>
    <property type="evidence" value="ECO:0007669"/>
    <property type="project" value="TreeGrafter"/>
</dbReference>
<sequence>MCGIVGFFSTEIINDVSDVGARMVKKLHHRGPDDSGVWTKKEHGIVLGHARLSIQDLSSAGHQPMLSHCGRYTIIFNGEIYNHLSIRKDLDKTGDAANWRGHSDTETLLSAFTAWGVEKTLQQCSGMFALAIWDCNKKELILARDRLGEKPLYYGWQGDTFLFGSELKALRVHPAFLGEINRNSICLLLRHNVISAPYSIYHDIYKLEPGSMLVLKYGERKPTITPYWSIREIVQSGCKKPFSGNVNDAILKLEGVMSRSVQEQMISDVPLGAFLSGGVDSSIIVALMQTQSTLPVNTFSIGFNEKYYNEAVHAKDVAEYLGTNHTELYLDTNDLLDVIPKLPSIYDEPFADSSQLPTYLVSSMAKQHVTVALTGDGGDELFGGYNRHFLAKKIWNKIKFLPLTTRNIISRAMMLISPQGWNLLYKVISSILPARAHFNLPEDKIRKLADILSVDTPEAMYMNLVSHWKKPDDLVHDAINTSTVLNDTSKWAELSDIGQQMMYLDTVSYLPDDILTKVDRAAMSVSLETRVPMLDHRVVEFAWKLPLDMKIRNGEGKWLLKQLLYKYVPKTLIDRPKMGFGVPIDSWLRGPLKDWAESLLNESRLRHEGYFEPAPIRAKWEEHLSGKRNWQYHLWDVLMFQQWLESQ</sequence>
<evidence type="ECO:0000256" key="4">
    <source>
        <dbReference type="ARBA" id="ARBA00022962"/>
    </source>
</evidence>
<dbReference type="InterPro" id="IPR033738">
    <property type="entry name" value="AsnB_N"/>
</dbReference>
<comment type="similarity">
    <text evidence="1">Belongs to the asparagine synthetase family.</text>
</comment>
<keyword evidence="4" id="KW-0315">Glutamine amidotransferase</keyword>
<evidence type="ECO:0000313" key="6">
    <source>
        <dbReference type="EMBL" id="VAX07262.1"/>
    </source>
</evidence>
<organism evidence="6">
    <name type="scientific">hydrothermal vent metagenome</name>
    <dbReference type="NCBI Taxonomy" id="652676"/>
    <lineage>
        <taxon>unclassified sequences</taxon>
        <taxon>metagenomes</taxon>
        <taxon>ecological metagenomes</taxon>
    </lineage>
</organism>
<evidence type="ECO:0000256" key="3">
    <source>
        <dbReference type="ARBA" id="ARBA00022840"/>
    </source>
</evidence>
<dbReference type="InterPro" id="IPR017932">
    <property type="entry name" value="GATase_2_dom"/>
</dbReference>
<dbReference type="PROSITE" id="PS51278">
    <property type="entry name" value="GATASE_TYPE_2"/>
    <property type="match status" value="1"/>
</dbReference>
<dbReference type="GO" id="GO:0006529">
    <property type="term" value="P:asparagine biosynthetic process"/>
    <property type="evidence" value="ECO:0007669"/>
    <property type="project" value="InterPro"/>
</dbReference>
<dbReference type="PANTHER" id="PTHR43284:SF1">
    <property type="entry name" value="ASPARAGINE SYNTHETASE"/>
    <property type="match status" value="1"/>
</dbReference>
<dbReference type="GO" id="GO:0004066">
    <property type="term" value="F:asparagine synthase (glutamine-hydrolyzing) activity"/>
    <property type="evidence" value="ECO:0007669"/>
    <property type="project" value="UniProtKB-EC"/>
</dbReference>
<accession>A0A3B1AU04</accession>
<dbReference type="Pfam" id="PF13522">
    <property type="entry name" value="GATase_6"/>
    <property type="match status" value="1"/>
</dbReference>
<keyword evidence="3" id="KW-0067">ATP-binding</keyword>